<evidence type="ECO:0000256" key="6">
    <source>
        <dbReference type="SAM" id="Phobius"/>
    </source>
</evidence>
<dbReference type="AlphaFoldDB" id="A0AAP0M9T8"/>
<dbReference type="SUPFAM" id="SSF48403">
    <property type="entry name" value="Ankyrin repeat"/>
    <property type="match status" value="1"/>
</dbReference>
<gene>
    <name evidence="7" type="ORF">WN944_016631</name>
</gene>
<dbReference type="InterPro" id="IPR019972">
    <property type="entry name" value="Ribosomal_uL14_CS"/>
</dbReference>
<dbReference type="NCBIfam" id="NF006344">
    <property type="entry name" value="PRK08571.1"/>
    <property type="match status" value="1"/>
</dbReference>
<comment type="similarity">
    <text evidence="1 5">Belongs to the universal ribosomal protein uL14 family.</text>
</comment>
<dbReference type="InterPro" id="IPR002110">
    <property type="entry name" value="Ankyrin_rpt"/>
</dbReference>
<dbReference type="SMART" id="SM01374">
    <property type="entry name" value="Ribosomal_L14"/>
    <property type="match status" value="1"/>
</dbReference>
<dbReference type="PANTHER" id="PTHR11761:SF8">
    <property type="entry name" value="LARGE RIBOSOMAL SUBUNIT PROTEIN UL14"/>
    <property type="match status" value="1"/>
</dbReference>
<dbReference type="Gene3D" id="2.40.150.20">
    <property type="entry name" value="Ribosomal protein L14"/>
    <property type="match status" value="1"/>
</dbReference>
<keyword evidence="6" id="KW-0472">Membrane</keyword>
<protein>
    <recommendedName>
        <fullName evidence="9">60S ribosomal protein L23</fullName>
    </recommendedName>
</protein>
<dbReference type="HAMAP" id="MF_01367">
    <property type="entry name" value="Ribosomal_uL14"/>
    <property type="match status" value="1"/>
</dbReference>
<dbReference type="Pfam" id="PF00238">
    <property type="entry name" value="Ribosomal_L14"/>
    <property type="match status" value="1"/>
</dbReference>
<dbReference type="PROSITE" id="PS50088">
    <property type="entry name" value="ANK_REPEAT"/>
    <property type="match status" value="1"/>
</dbReference>
<dbReference type="GO" id="GO:0003735">
    <property type="term" value="F:structural constituent of ribosome"/>
    <property type="evidence" value="ECO:0007669"/>
    <property type="project" value="InterPro"/>
</dbReference>
<keyword evidence="2 5" id="KW-0689">Ribosomal protein</keyword>
<dbReference type="InterPro" id="IPR036853">
    <property type="entry name" value="Ribosomal_uL14_sf"/>
</dbReference>
<keyword evidence="3 5" id="KW-0687">Ribonucleoprotein</keyword>
<dbReference type="InterPro" id="IPR036770">
    <property type="entry name" value="Ankyrin_rpt-contain_sf"/>
</dbReference>
<dbReference type="GO" id="GO:0006412">
    <property type="term" value="P:translation"/>
    <property type="evidence" value="ECO:0007669"/>
    <property type="project" value="InterPro"/>
</dbReference>
<keyword evidence="6" id="KW-0812">Transmembrane</keyword>
<dbReference type="PANTHER" id="PTHR11761">
    <property type="entry name" value="50S/60S RIBOSOMAL PROTEIN L14/L23"/>
    <property type="match status" value="1"/>
</dbReference>
<sequence length="461" mass="50341">MSKRGRGGSAGNKFRMSLGLPVAATVNCADNTGAKNLYIISVKGIKGRLNRLPSACVGDMVMATVKKGKPDLRKKVMPAVIVRQRKPWRRKDGVFMYFEDNAGVIVNPKGEMKGSAITGPIGKECADLWPRIASAANAILHLLQQQEHQFSDLVDNLAECLRKDDLGMTDDLGYTALHYAAVGGGLKACRALVRKNPDLTQTTSNDGWTPLLAAACCTPKDEETVWYLALHTTDAPRGCPFTGPLADILLYLIERGNPGLATVRDDCGCNLLDALASKPSDFESGNIPVELNHISPLSAKVGVFSTSPKFWKISTDAAELSPPARLRVVSDAALQMQRELQWFKEIEKLVHPLVEKTPNVLGKTAEDVFMEQHKDLLEKREQWMKVTANSCMVVAALIATIMSYILFCFTGDIFVNNNSRLCCRRFPGSTTEALDAGSWITLLGCGNNDGSFCRRLFNCGS</sequence>
<evidence type="ECO:0000256" key="1">
    <source>
        <dbReference type="ARBA" id="ARBA00010745"/>
    </source>
</evidence>
<reference evidence="7 8" key="1">
    <citation type="submission" date="2024-05" db="EMBL/GenBank/DDBJ databases">
        <title>Haplotype-resolved chromosome-level genome assembly of Huyou (Citrus changshanensis).</title>
        <authorList>
            <person name="Miao C."/>
            <person name="Chen W."/>
            <person name="Wu Y."/>
            <person name="Wang L."/>
            <person name="Zhao S."/>
            <person name="Grierson D."/>
            <person name="Xu C."/>
            <person name="Chen K."/>
        </authorList>
    </citation>
    <scope>NUCLEOTIDE SEQUENCE [LARGE SCALE GENOMIC DNA]</scope>
    <source>
        <strain evidence="7">01-14</strain>
        <tissue evidence="7">Leaf</tissue>
    </source>
</reference>
<keyword evidence="4" id="KW-0040">ANK repeat</keyword>
<dbReference type="SUPFAM" id="SSF50193">
    <property type="entry name" value="Ribosomal protein L14"/>
    <property type="match status" value="1"/>
</dbReference>
<keyword evidence="6" id="KW-1133">Transmembrane helix</keyword>
<dbReference type="GO" id="GO:0022625">
    <property type="term" value="C:cytosolic large ribosomal subunit"/>
    <property type="evidence" value="ECO:0007669"/>
    <property type="project" value="TreeGrafter"/>
</dbReference>
<accession>A0AAP0M9T8</accession>
<evidence type="ECO:0000256" key="5">
    <source>
        <dbReference type="RuleBase" id="RU003949"/>
    </source>
</evidence>
<evidence type="ECO:0000256" key="4">
    <source>
        <dbReference type="PROSITE-ProRule" id="PRU00023"/>
    </source>
</evidence>
<keyword evidence="8" id="KW-1185">Reference proteome</keyword>
<dbReference type="Pfam" id="PF12796">
    <property type="entry name" value="Ank_2"/>
    <property type="match status" value="1"/>
</dbReference>
<organism evidence="7 8">
    <name type="scientific">Citrus x changshan-huyou</name>
    <dbReference type="NCBI Taxonomy" id="2935761"/>
    <lineage>
        <taxon>Eukaryota</taxon>
        <taxon>Viridiplantae</taxon>
        <taxon>Streptophyta</taxon>
        <taxon>Embryophyta</taxon>
        <taxon>Tracheophyta</taxon>
        <taxon>Spermatophyta</taxon>
        <taxon>Magnoliopsida</taxon>
        <taxon>eudicotyledons</taxon>
        <taxon>Gunneridae</taxon>
        <taxon>Pentapetalae</taxon>
        <taxon>rosids</taxon>
        <taxon>malvids</taxon>
        <taxon>Sapindales</taxon>
        <taxon>Rutaceae</taxon>
        <taxon>Aurantioideae</taxon>
        <taxon>Citrus</taxon>
    </lineage>
</organism>
<dbReference type="InterPro" id="IPR000218">
    <property type="entry name" value="Ribosomal_uL14"/>
</dbReference>
<evidence type="ECO:0008006" key="9">
    <source>
        <dbReference type="Google" id="ProtNLM"/>
    </source>
</evidence>
<comment type="caution">
    <text evidence="7">The sequence shown here is derived from an EMBL/GenBank/DDBJ whole genome shotgun (WGS) entry which is preliminary data.</text>
</comment>
<dbReference type="FunFam" id="2.40.150.20:FF:000003">
    <property type="entry name" value="60S ribosomal protein L23"/>
    <property type="match status" value="1"/>
</dbReference>
<evidence type="ECO:0000256" key="2">
    <source>
        <dbReference type="ARBA" id="ARBA00022980"/>
    </source>
</evidence>
<proteinExistence type="inferred from homology"/>
<evidence type="ECO:0000256" key="3">
    <source>
        <dbReference type="ARBA" id="ARBA00023274"/>
    </source>
</evidence>
<evidence type="ECO:0000313" key="7">
    <source>
        <dbReference type="EMBL" id="KAK9201429.1"/>
    </source>
</evidence>
<dbReference type="Proteomes" id="UP001428341">
    <property type="component" value="Unassembled WGS sequence"/>
</dbReference>
<name>A0AAP0M9T8_9ROSI</name>
<dbReference type="SMART" id="SM00248">
    <property type="entry name" value="ANK"/>
    <property type="match status" value="2"/>
</dbReference>
<feature type="repeat" description="ANK" evidence="4">
    <location>
        <begin position="172"/>
        <end position="204"/>
    </location>
</feature>
<feature type="transmembrane region" description="Helical" evidence="6">
    <location>
        <begin position="392"/>
        <end position="415"/>
    </location>
</feature>
<evidence type="ECO:0000313" key="8">
    <source>
        <dbReference type="Proteomes" id="UP001428341"/>
    </source>
</evidence>
<dbReference type="PROSITE" id="PS00049">
    <property type="entry name" value="RIBOSOMAL_L14"/>
    <property type="match status" value="1"/>
</dbReference>
<dbReference type="EMBL" id="JBCGBO010000005">
    <property type="protein sequence ID" value="KAK9201429.1"/>
    <property type="molecule type" value="Genomic_DNA"/>
</dbReference>
<dbReference type="GO" id="GO:0070180">
    <property type="term" value="F:large ribosomal subunit rRNA binding"/>
    <property type="evidence" value="ECO:0007669"/>
    <property type="project" value="TreeGrafter"/>
</dbReference>
<dbReference type="CDD" id="cd00337">
    <property type="entry name" value="Ribosomal_uL14"/>
    <property type="match status" value="1"/>
</dbReference>
<dbReference type="Gene3D" id="1.25.40.20">
    <property type="entry name" value="Ankyrin repeat-containing domain"/>
    <property type="match status" value="1"/>
</dbReference>